<dbReference type="CDD" id="cd09079">
    <property type="entry name" value="RgfB-like"/>
    <property type="match status" value="1"/>
</dbReference>
<feature type="domain" description="Endonuclease/exonuclease/phosphatase" evidence="1">
    <location>
        <begin position="19"/>
        <end position="264"/>
    </location>
</feature>
<dbReference type="PANTHER" id="PTHR14859">
    <property type="entry name" value="CALCOFLUOR WHITE HYPERSENSITIVE PROTEIN PRECURSOR"/>
    <property type="match status" value="1"/>
</dbReference>
<dbReference type="Proteomes" id="UP000182149">
    <property type="component" value="Unassembled WGS sequence"/>
</dbReference>
<accession>A0A1L8QXM2</accession>
<reference evidence="2 3" key="1">
    <citation type="submission" date="2014-12" db="EMBL/GenBank/DDBJ databases">
        <title>Draft genome sequences of 29 type strains of Enterococci.</title>
        <authorList>
            <person name="Zhong Z."/>
            <person name="Sun Z."/>
            <person name="Liu W."/>
            <person name="Zhang W."/>
            <person name="Zhang H."/>
        </authorList>
    </citation>
    <scope>NUCLEOTIDE SEQUENCE [LARGE SCALE GENOMIC DNA]</scope>
    <source>
        <strain evidence="2 3">DSM 17690</strain>
    </source>
</reference>
<dbReference type="Gene3D" id="3.60.10.10">
    <property type="entry name" value="Endonuclease/exonuclease/phosphatase"/>
    <property type="match status" value="1"/>
</dbReference>
<comment type="caution">
    <text evidence="2">The sequence shown here is derived from an EMBL/GenBank/DDBJ whole genome shotgun (WGS) entry which is preliminary data.</text>
</comment>
<dbReference type="AlphaFoldDB" id="A0A1L8QXM2"/>
<evidence type="ECO:0000259" key="1">
    <source>
        <dbReference type="Pfam" id="PF03372"/>
    </source>
</evidence>
<organism evidence="2 3">
    <name type="scientific">Enterococcus aquimarinus</name>
    <dbReference type="NCBI Taxonomy" id="328396"/>
    <lineage>
        <taxon>Bacteria</taxon>
        <taxon>Bacillati</taxon>
        <taxon>Bacillota</taxon>
        <taxon>Bacilli</taxon>
        <taxon>Lactobacillales</taxon>
        <taxon>Enterococcaceae</taxon>
        <taxon>Enterococcus</taxon>
    </lineage>
</organism>
<evidence type="ECO:0000313" key="2">
    <source>
        <dbReference type="EMBL" id="OJG12234.1"/>
    </source>
</evidence>
<dbReference type="EMBL" id="JXKD01000001">
    <property type="protein sequence ID" value="OJG12234.1"/>
    <property type="molecule type" value="Genomic_DNA"/>
</dbReference>
<gene>
    <name evidence="2" type="ORF">RU93_GL000164</name>
</gene>
<dbReference type="GO" id="GO:0003824">
    <property type="term" value="F:catalytic activity"/>
    <property type="evidence" value="ECO:0007669"/>
    <property type="project" value="InterPro"/>
</dbReference>
<evidence type="ECO:0000313" key="3">
    <source>
        <dbReference type="Proteomes" id="UP000182149"/>
    </source>
</evidence>
<dbReference type="InterPro" id="IPR005135">
    <property type="entry name" value="Endo/exonuclease/phosphatase"/>
</dbReference>
<dbReference type="Pfam" id="PF03372">
    <property type="entry name" value="Exo_endo_phos"/>
    <property type="match status" value="1"/>
</dbReference>
<dbReference type="RefSeq" id="WP_071873717.1">
    <property type="nucleotide sequence ID" value="NZ_JBHSHF010000002.1"/>
</dbReference>
<dbReference type="InterPro" id="IPR036691">
    <property type="entry name" value="Endo/exonu/phosph_ase_sf"/>
</dbReference>
<dbReference type="GO" id="GO:0016020">
    <property type="term" value="C:membrane"/>
    <property type="evidence" value="ECO:0007669"/>
    <property type="project" value="GOC"/>
</dbReference>
<dbReference type="SUPFAM" id="SSF56219">
    <property type="entry name" value="DNase I-like"/>
    <property type="match status" value="1"/>
</dbReference>
<name>A0A1L8QXM2_9ENTE</name>
<keyword evidence="3" id="KW-1185">Reference proteome</keyword>
<dbReference type="PANTHER" id="PTHR14859:SF1">
    <property type="entry name" value="PGAP2-INTERACTING PROTEIN"/>
    <property type="match status" value="1"/>
</dbReference>
<dbReference type="GO" id="GO:0006506">
    <property type="term" value="P:GPI anchor biosynthetic process"/>
    <property type="evidence" value="ECO:0007669"/>
    <property type="project" value="TreeGrafter"/>
</dbReference>
<protein>
    <recommendedName>
        <fullName evidence="1">Endonuclease/exonuclease/phosphatase domain-containing protein</fullName>
    </recommendedName>
</protein>
<sequence length="279" mass="32544">MKVLTLNTHSWLEAAPLEKLEQIAQYLLKEEVDIIGLQEVNQLIESPDAMIDDYYQCAESEISMKEDNFAFLLVSRLRELGVNYYWSWVCSHIGYDRYHEGEAILSRYPIDPKGILVSNIAELTNYRRRKQLAAKITCPQGSIMVCVCHYSWWEQTKDSGFAFEWQQTLEKLETKDLPTLFLGDFNSPAHLEEEGYALVTSTYQDAYVTAIHKKGSFTVEETIDGWEENTEKLRIDYLFHSHDWHVLEYRVIFDGHETPIVSDHYGVLVQLNLIELEFK</sequence>
<dbReference type="STRING" id="328396.RU93_GL000164"/>
<dbReference type="OrthoDB" id="9812537at2"/>
<proteinExistence type="predicted"/>
<dbReference type="InterPro" id="IPR051916">
    <property type="entry name" value="GPI-anchor_lipid_remodeler"/>
</dbReference>